<dbReference type="PRINTS" id="PR00056">
    <property type="entry name" value="HSFDOMAIN"/>
</dbReference>
<evidence type="ECO:0000256" key="1">
    <source>
        <dbReference type="ARBA" id="ARBA00004123"/>
    </source>
</evidence>
<dbReference type="GO" id="GO:0003700">
    <property type="term" value="F:DNA-binding transcription factor activity"/>
    <property type="evidence" value="ECO:0000318"/>
    <property type="project" value="GO_Central"/>
</dbReference>
<dbReference type="FunFam" id="1.10.10.10:FF:000057">
    <property type="entry name" value="Heat shock transcription factor 1"/>
    <property type="match status" value="1"/>
</dbReference>
<reference evidence="14 16" key="1">
    <citation type="journal article" date="2012" name="Nat. Biotechnol.">
        <title>Reference genome sequence of the model plant Setaria.</title>
        <authorList>
            <person name="Bennetzen J.L."/>
            <person name="Schmutz J."/>
            <person name="Wang H."/>
            <person name="Percifield R."/>
            <person name="Hawkins J."/>
            <person name="Pontaroli A.C."/>
            <person name="Estep M."/>
            <person name="Feng L."/>
            <person name="Vaughn J.N."/>
            <person name="Grimwood J."/>
            <person name="Jenkins J."/>
            <person name="Barry K."/>
            <person name="Lindquist E."/>
            <person name="Hellsten U."/>
            <person name="Deshpande S."/>
            <person name="Wang X."/>
            <person name="Wu X."/>
            <person name="Mitros T."/>
            <person name="Triplett J."/>
            <person name="Yang X."/>
            <person name="Ye C.Y."/>
            <person name="Mauro-Herrera M."/>
            <person name="Wang L."/>
            <person name="Li P."/>
            <person name="Sharma M."/>
            <person name="Sharma R."/>
            <person name="Ronald P.C."/>
            <person name="Panaud O."/>
            <person name="Kellogg E.A."/>
            <person name="Brutnell T.P."/>
            <person name="Doust A.N."/>
            <person name="Tuskan G.A."/>
            <person name="Rokhsar D."/>
            <person name="Devos K.M."/>
        </authorList>
    </citation>
    <scope>NUCLEOTIDE SEQUENCE [LARGE SCALE GENOMIC DNA]</scope>
    <source>
        <strain evidence="16">cv. Yugu1</strain>
        <strain evidence="14">Yugu1</strain>
    </source>
</reference>
<evidence type="ECO:0000256" key="2">
    <source>
        <dbReference type="ARBA" id="ARBA00011233"/>
    </source>
</evidence>
<feature type="coiled-coil region" evidence="11">
    <location>
        <begin position="185"/>
        <end position="226"/>
    </location>
</feature>
<evidence type="ECO:0000313" key="14">
    <source>
        <dbReference type="EMBL" id="RCV40946.1"/>
    </source>
</evidence>
<dbReference type="Gene3D" id="1.10.10.10">
    <property type="entry name" value="Winged helix-like DNA-binding domain superfamily/Winged helix DNA-binding domain"/>
    <property type="match status" value="1"/>
</dbReference>
<feature type="region of interest" description="Disordered" evidence="12">
    <location>
        <begin position="301"/>
        <end position="324"/>
    </location>
</feature>
<evidence type="ECO:0000256" key="4">
    <source>
        <dbReference type="ARBA" id="ARBA00023015"/>
    </source>
</evidence>
<dbReference type="Gramene" id="KQK87142">
    <property type="protein sequence ID" value="KQK87142"/>
    <property type="gene ID" value="SETIT_036148mg"/>
</dbReference>
<keyword evidence="9" id="KW-0539">Nucleus</keyword>
<dbReference type="GeneID" id="105915063"/>
<feature type="compositionally biased region" description="Basic and acidic residues" evidence="12">
    <location>
        <begin position="310"/>
        <end position="319"/>
    </location>
</feature>
<evidence type="ECO:0000256" key="5">
    <source>
        <dbReference type="ARBA" id="ARBA00023016"/>
    </source>
</evidence>
<dbReference type="PANTHER" id="PTHR10015">
    <property type="entry name" value="HEAT SHOCK TRANSCRIPTION FACTOR"/>
    <property type="match status" value="1"/>
</dbReference>
<evidence type="ECO:0000259" key="13">
    <source>
        <dbReference type="PROSITE" id="PS00434"/>
    </source>
</evidence>
<sequence>MDPFHGIVKEEEFDIELDFTGAPAGDAAAAAAAASSWAVGVPELPRPMEGLGEAGPTPFLTKTYDVVDDPNTDTVVSWGFAGNSFVVWDANAFATVILPRYFKHSNFSSFVRQLNTYGFRKVDPDRWEFANEGFLRGQRELLKTIKRRRPPSSPSAQQGQGQGQGQAQSPAVFLEVGQFGLEGEVHRLQRDKGILLAEVVKLRQEQQATRAQMQAMEERITTAEQKQQQMTVFLARAMKNPDFLRMLVDRQGRRQRELEDALSKKRRRPIGYLPRGGDGISSGAATEAAVGDYISGLPVGVNGVAEPADDESRPDHTGGGEDTESFWVELLSLGLEEKRREGGVEGSGAGADVDNDVDDDVDVLVQSIYHLNPNPGSPSGK</sequence>
<evidence type="ECO:0000313" key="16">
    <source>
        <dbReference type="Proteomes" id="UP000004995"/>
    </source>
</evidence>
<dbReference type="OMA" id="GDTESFW"/>
<dbReference type="SUPFAM" id="SSF46785">
    <property type="entry name" value="Winged helix' DNA-binding domain"/>
    <property type="match status" value="1"/>
</dbReference>
<dbReference type="EMBL" id="CM003536">
    <property type="protein sequence ID" value="RCV40946.1"/>
    <property type="molecule type" value="Genomic_DNA"/>
</dbReference>
<accession>K4AB91</accession>
<dbReference type="STRING" id="4555.K4AB91"/>
<dbReference type="eggNOG" id="KOG0627">
    <property type="taxonomic scope" value="Eukaryota"/>
</dbReference>
<keyword evidence="6 11" id="KW-0175">Coiled coil</keyword>
<keyword evidence="5" id="KW-0346">Stress response</keyword>
<keyword evidence="16" id="KW-1185">Reference proteome</keyword>
<dbReference type="AlphaFoldDB" id="K4AB91"/>
<feature type="region of interest" description="Disordered" evidence="12">
    <location>
        <begin position="147"/>
        <end position="167"/>
    </location>
</feature>
<dbReference type="RefSeq" id="XP_012704129.1">
    <property type="nucleotide sequence ID" value="XM_012848675.3"/>
</dbReference>
<dbReference type="SMART" id="SM00415">
    <property type="entry name" value="HSF"/>
    <property type="match status" value="1"/>
</dbReference>
<dbReference type="Pfam" id="PF00447">
    <property type="entry name" value="HSF_DNA-bind"/>
    <property type="match status" value="1"/>
</dbReference>
<dbReference type="GO" id="GO:0043565">
    <property type="term" value="F:sequence-specific DNA binding"/>
    <property type="evidence" value="ECO:0007669"/>
    <property type="project" value="InterPro"/>
</dbReference>
<reference evidence="14" key="2">
    <citation type="submission" date="2015-07" db="EMBL/GenBank/DDBJ databases">
        <authorList>
            <person name="Noorani M."/>
        </authorList>
    </citation>
    <scope>NUCLEOTIDE SEQUENCE</scope>
    <source>
        <strain evidence="14">Yugu1</strain>
    </source>
</reference>
<dbReference type="EnsemblPlants" id="KQK87142">
    <property type="protein sequence ID" value="KQK87142"/>
    <property type="gene ID" value="SETIT_036148mg"/>
</dbReference>
<reference evidence="15" key="3">
    <citation type="submission" date="2018-08" db="UniProtKB">
        <authorList>
            <consortium name="EnsemblPlants"/>
        </authorList>
    </citation>
    <scope>IDENTIFICATION</scope>
    <source>
        <strain evidence="15">Yugu1</strain>
    </source>
</reference>
<organism evidence="15 16">
    <name type="scientific">Setaria italica</name>
    <name type="common">Foxtail millet</name>
    <name type="synonym">Panicum italicum</name>
    <dbReference type="NCBI Taxonomy" id="4555"/>
    <lineage>
        <taxon>Eukaryota</taxon>
        <taxon>Viridiplantae</taxon>
        <taxon>Streptophyta</taxon>
        <taxon>Embryophyta</taxon>
        <taxon>Tracheophyta</taxon>
        <taxon>Spermatophyta</taxon>
        <taxon>Magnoliopsida</taxon>
        <taxon>Liliopsida</taxon>
        <taxon>Poales</taxon>
        <taxon>Poaceae</taxon>
        <taxon>PACMAD clade</taxon>
        <taxon>Panicoideae</taxon>
        <taxon>Panicodae</taxon>
        <taxon>Paniceae</taxon>
        <taxon>Cenchrinae</taxon>
        <taxon>Setaria</taxon>
    </lineage>
</organism>
<dbReference type="InterPro" id="IPR036388">
    <property type="entry name" value="WH-like_DNA-bd_sf"/>
</dbReference>
<keyword evidence="7" id="KW-0238">DNA-binding</keyword>
<feature type="region of interest" description="Disordered" evidence="12">
    <location>
        <begin position="338"/>
        <end position="359"/>
    </location>
</feature>
<name>K4AB91_SETIT</name>
<dbReference type="EMBL" id="AGNK02005371">
    <property type="status" value="NOT_ANNOTATED_CDS"/>
    <property type="molecule type" value="Genomic_DNA"/>
</dbReference>
<dbReference type="InterPro" id="IPR000232">
    <property type="entry name" value="HSF_DNA-bd"/>
</dbReference>
<keyword evidence="4" id="KW-0805">Transcription regulation</keyword>
<proteinExistence type="inferred from homology"/>
<evidence type="ECO:0000256" key="12">
    <source>
        <dbReference type="SAM" id="MobiDB-lite"/>
    </source>
</evidence>
<keyword evidence="3" id="KW-0597">Phosphoprotein</keyword>
<dbReference type="GO" id="GO:0034605">
    <property type="term" value="P:cellular response to heat"/>
    <property type="evidence" value="ECO:0000318"/>
    <property type="project" value="GO_Central"/>
</dbReference>
<evidence type="ECO:0000256" key="11">
    <source>
        <dbReference type="SAM" id="Coils"/>
    </source>
</evidence>
<evidence type="ECO:0000256" key="3">
    <source>
        <dbReference type="ARBA" id="ARBA00022553"/>
    </source>
</evidence>
<dbReference type="OrthoDB" id="60033at2759"/>
<feature type="compositionally biased region" description="Low complexity" evidence="12">
    <location>
        <begin position="154"/>
        <end position="167"/>
    </location>
</feature>
<evidence type="ECO:0000256" key="9">
    <source>
        <dbReference type="ARBA" id="ARBA00023242"/>
    </source>
</evidence>
<comment type="subunit">
    <text evidence="2">Homotrimer.</text>
</comment>
<comment type="similarity">
    <text evidence="10">Belongs to the HSF family.</text>
</comment>
<dbReference type="HOGENOM" id="CLU_030308_1_0_1"/>
<dbReference type="FunCoup" id="K4AB91">
    <property type="interactions" value="17"/>
</dbReference>
<keyword evidence="8" id="KW-0804">Transcription</keyword>
<protein>
    <recommendedName>
        <fullName evidence="13">HSF-type DNA-binding domain-containing protein</fullName>
    </recommendedName>
</protein>
<evidence type="ECO:0000256" key="6">
    <source>
        <dbReference type="ARBA" id="ARBA00023054"/>
    </source>
</evidence>
<gene>
    <name evidence="15" type="primary">LOC105915063</name>
    <name evidence="14" type="ORF">SETIT_9G095900v2</name>
</gene>
<dbReference type="PROSITE" id="PS00434">
    <property type="entry name" value="HSF_DOMAIN"/>
    <property type="match status" value="1"/>
</dbReference>
<evidence type="ECO:0000256" key="8">
    <source>
        <dbReference type="ARBA" id="ARBA00023163"/>
    </source>
</evidence>
<dbReference type="InterPro" id="IPR036390">
    <property type="entry name" value="WH_DNA-bd_sf"/>
</dbReference>
<dbReference type="PANTHER" id="PTHR10015:SF279">
    <property type="entry name" value="HEAT STRESS TRANSCRIPTION FACTOR A-2A"/>
    <property type="match status" value="1"/>
</dbReference>
<dbReference type="KEGG" id="sita:105915063"/>
<dbReference type="Proteomes" id="UP000004995">
    <property type="component" value="Unassembled WGS sequence"/>
</dbReference>
<dbReference type="GO" id="GO:0005634">
    <property type="term" value="C:nucleus"/>
    <property type="evidence" value="ECO:0000318"/>
    <property type="project" value="GO_Central"/>
</dbReference>
<evidence type="ECO:0000256" key="7">
    <source>
        <dbReference type="ARBA" id="ARBA00023125"/>
    </source>
</evidence>
<feature type="domain" description="HSF-type DNA-binding" evidence="13">
    <location>
        <begin position="98"/>
        <end position="122"/>
    </location>
</feature>
<evidence type="ECO:0000256" key="10">
    <source>
        <dbReference type="RuleBase" id="RU004020"/>
    </source>
</evidence>
<comment type="subcellular location">
    <subcellularLocation>
        <location evidence="1">Nucleus</location>
    </subcellularLocation>
</comment>
<evidence type="ECO:0000313" key="15">
    <source>
        <dbReference type="EnsemblPlants" id="KQK87142"/>
    </source>
</evidence>